<feature type="chain" id="PRO_5047366529" description="Type IV pilus assembly protein PilF" evidence="2">
    <location>
        <begin position="20"/>
        <end position="233"/>
    </location>
</feature>
<dbReference type="SUPFAM" id="SSF48452">
    <property type="entry name" value="TPR-like"/>
    <property type="match status" value="1"/>
</dbReference>
<dbReference type="Proteomes" id="UP001156682">
    <property type="component" value="Unassembled WGS sequence"/>
</dbReference>
<reference evidence="4" key="1">
    <citation type="journal article" date="2019" name="Int. J. Syst. Evol. Microbiol.">
        <title>The Global Catalogue of Microorganisms (GCM) 10K type strain sequencing project: providing services to taxonomists for standard genome sequencing and annotation.</title>
        <authorList>
            <consortium name="The Broad Institute Genomics Platform"/>
            <consortium name="The Broad Institute Genome Sequencing Center for Infectious Disease"/>
            <person name="Wu L."/>
            <person name="Ma J."/>
        </authorList>
    </citation>
    <scope>NUCLEOTIDE SEQUENCE [LARGE SCALE GENOMIC DNA]</scope>
    <source>
        <strain evidence="4">NBRC 100033</strain>
    </source>
</reference>
<feature type="repeat" description="TPR" evidence="1">
    <location>
        <begin position="135"/>
        <end position="168"/>
    </location>
</feature>
<dbReference type="PROSITE" id="PS51257">
    <property type="entry name" value="PROKAR_LIPOPROTEIN"/>
    <property type="match status" value="1"/>
</dbReference>
<dbReference type="InterPro" id="IPR011990">
    <property type="entry name" value="TPR-like_helical_dom_sf"/>
</dbReference>
<proteinExistence type="predicted"/>
<feature type="signal peptide" evidence="2">
    <location>
        <begin position="1"/>
        <end position="19"/>
    </location>
</feature>
<evidence type="ECO:0000256" key="2">
    <source>
        <dbReference type="SAM" id="SignalP"/>
    </source>
</evidence>
<dbReference type="Pfam" id="PF13432">
    <property type="entry name" value="TPR_16"/>
    <property type="match status" value="1"/>
</dbReference>
<evidence type="ECO:0000313" key="3">
    <source>
        <dbReference type="EMBL" id="GLR65246.1"/>
    </source>
</evidence>
<name>A0ABQ6A0C3_9GAMM</name>
<dbReference type="SMART" id="SM00028">
    <property type="entry name" value="TPR"/>
    <property type="match status" value="3"/>
</dbReference>
<dbReference type="Pfam" id="PF13181">
    <property type="entry name" value="TPR_8"/>
    <property type="match status" value="1"/>
</dbReference>
<keyword evidence="4" id="KW-1185">Reference proteome</keyword>
<feature type="repeat" description="TPR" evidence="1">
    <location>
        <begin position="31"/>
        <end position="64"/>
    </location>
</feature>
<keyword evidence="2" id="KW-0732">Signal</keyword>
<keyword evidence="1" id="KW-0802">TPR repeat</keyword>
<sequence>MQRFAIALLFILVSGCASQAPWEKVDRDQQAEAYTKLGMGYLNQGQVSRGLLNFQKALKVRSSYSEALHGTALALQQQGEFDLSEKYFKKALQTKGNETAVRNNYAAFLFNQSRYDDARKQLEIASKDIYYSDRISIFANLGYVLVKLEQTNKAIGYFQQALVLDSTFIPSHRALLELRSKQQEWQQAEQHWFVLRDAKINDEATLKQALIVVQNTRNQKELRYINSLLSDSK</sequence>
<dbReference type="PANTHER" id="PTHR12558">
    <property type="entry name" value="CELL DIVISION CYCLE 16,23,27"/>
    <property type="match status" value="1"/>
</dbReference>
<protein>
    <recommendedName>
        <fullName evidence="5">Type IV pilus assembly protein PilF</fullName>
    </recommendedName>
</protein>
<dbReference type="Gene3D" id="1.25.40.10">
    <property type="entry name" value="Tetratricopeptide repeat domain"/>
    <property type="match status" value="1"/>
</dbReference>
<evidence type="ECO:0000313" key="4">
    <source>
        <dbReference type="Proteomes" id="UP001156682"/>
    </source>
</evidence>
<dbReference type="PANTHER" id="PTHR12558:SF33">
    <property type="entry name" value="BLL7664 PROTEIN"/>
    <property type="match status" value="1"/>
</dbReference>
<comment type="caution">
    <text evidence="3">The sequence shown here is derived from an EMBL/GenBank/DDBJ whole genome shotgun (WGS) entry which is preliminary data.</text>
</comment>
<organism evidence="3 4">
    <name type="scientific">Marinospirillum insulare</name>
    <dbReference type="NCBI Taxonomy" id="217169"/>
    <lineage>
        <taxon>Bacteria</taxon>
        <taxon>Pseudomonadati</taxon>
        <taxon>Pseudomonadota</taxon>
        <taxon>Gammaproteobacteria</taxon>
        <taxon>Oceanospirillales</taxon>
        <taxon>Oceanospirillaceae</taxon>
        <taxon>Marinospirillum</taxon>
    </lineage>
</organism>
<evidence type="ECO:0000256" key="1">
    <source>
        <dbReference type="PROSITE-ProRule" id="PRU00339"/>
    </source>
</evidence>
<gene>
    <name evidence="3" type="ORF">GCM10007878_26850</name>
</gene>
<accession>A0ABQ6A0C3</accession>
<dbReference type="EMBL" id="BSOR01000079">
    <property type="protein sequence ID" value="GLR65246.1"/>
    <property type="molecule type" value="Genomic_DNA"/>
</dbReference>
<dbReference type="InterPro" id="IPR019734">
    <property type="entry name" value="TPR_rpt"/>
</dbReference>
<dbReference type="RefSeq" id="WP_051610426.1">
    <property type="nucleotide sequence ID" value="NZ_BSOR01000079.1"/>
</dbReference>
<evidence type="ECO:0008006" key="5">
    <source>
        <dbReference type="Google" id="ProtNLM"/>
    </source>
</evidence>
<dbReference type="PROSITE" id="PS50005">
    <property type="entry name" value="TPR"/>
    <property type="match status" value="2"/>
</dbReference>